<proteinExistence type="predicted"/>
<protein>
    <submittedName>
        <fullName evidence="1">Transposase</fullName>
    </submittedName>
</protein>
<dbReference type="AlphaFoldDB" id="A0A1H3MXP8"/>
<dbReference type="GO" id="GO:0004803">
    <property type="term" value="F:transposase activity"/>
    <property type="evidence" value="ECO:0007669"/>
    <property type="project" value="InterPro"/>
</dbReference>
<dbReference type="Pfam" id="PF01527">
    <property type="entry name" value="HTH_Tnp_1"/>
    <property type="match status" value="1"/>
</dbReference>
<dbReference type="GO" id="GO:0003677">
    <property type="term" value="F:DNA binding"/>
    <property type="evidence" value="ECO:0007669"/>
    <property type="project" value="InterPro"/>
</dbReference>
<evidence type="ECO:0000313" key="2">
    <source>
        <dbReference type="Proteomes" id="UP000199286"/>
    </source>
</evidence>
<dbReference type="InterPro" id="IPR002514">
    <property type="entry name" value="Transposase_8"/>
</dbReference>
<keyword evidence="2" id="KW-1185">Reference proteome</keyword>
<evidence type="ECO:0000313" key="1">
    <source>
        <dbReference type="EMBL" id="SDY81487.1"/>
    </source>
</evidence>
<reference evidence="1 2" key="1">
    <citation type="submission" date="2016-10" db="EMBL/GenBank/DDBJ databases">
        <authorList>
            <person name="de Groot N.N."/>
        </authorList>
    </citation>
    <scope>NUCLEOTIDE SEQUENCE [LARGE SCALE GENOMIC DNA]</scope>
    <source>
        <strain evidence="1 2">DSM 26880</strain>
    </source>
</reference>
<dbReference type="Proteomes" id="UP000199286">
    <property type="component" value="Unassembled WGS sequence"/>
</dbReference>
<organism evidence="1 2">
    <name type="scientific">Citreimonas salinaria</name>
    <dbReference type="NCBI Taxonomy" id="321339"/>
    <lineage>
        <taxon>Bacteria</taxon>
        <taxon>Pseudomonadati</taxon>
        <taxon>Pseudomonadota</taxon>
        <taxon>Alphaproteobacteria</taxon>
        <taxon>Rhodobacterales</taxon>
        <taxon>Roseobacteraceae</taxon>
        <taxon>Citreimonas</taxon>
    </lineage>
</organism>
<name>A0A1H3MXP8_9RHOB</name>
<dbReference type="SUPFAM" id="SSF46689">
    <property type="entry name" value="Homeodomain-like"/>
    <property type="match status" value="1"/>
</dbReference>
<dbReference type="RefSeq" id="WP_245710930.1">
    <property type="nucleotide sequence ID" value="NZ_FNPF01000019.1"/>
</dbReference>
<sequence length="173" mass="18543">MAGKKGQKKRFWADEEKRSICAQASAPGVSVAQVARRYAMNANLIFKWLKDPLFSPATSGTPVVQEGGSVFLPVEISGSALGQQIDDRPAGTAVSTSASLLAHRVDITLSDGRRVVVEGPTALSPRDRTDTIKLFRLQFIEQDRQGSKAISLAVGRVIAAQLLAQSVPCLARQ</sequence>
<dbReference type="GO" id="GO:0006313">
    <property type="term" value="P:DNA transposition"/>
    <property type="evidence" value="ECO:0007669"/>
    <property type="project" value="InterPro"/>
</dbReference>
<gene>
    <name evidence="1" type="ORF">SAMN05444340_11927</name>
</gene>
<accession>A0A1H3MXP8</accession>
<dbReference type="EMBL" id="FNPF01000019">
    <property type="protein sequence ID" value="SDY81487.1"/>
    <property type="molecule type" value="Genomic_DNA"/>
</dbReference>
<dbReference type="InterPro" id="IPR009057">
    <property type="entry name" value="Homeodomain-like_sf"/>
</dbReference>